<keyword evidence="3" id="KW-1185">Reference proteome</keyword>
<dbReference type="EMBL" id="JQ067093">
    <property type="protein sequence ID" value="ALH23530.1"/>
    <property type="molecule type" value="Genomic_DNA"/>
</dbReference>
<dbReference type="GeneID" id="26626457"/>
<organism evidence="2 3">
    <name type="scientific">Pseudomonas phage PaMx74</name>
    <dbReference type="NCBI Taxonomy" id="1175663"/>
    <lineage>
        <taxon>Viruses</taxon>
        <taxon>Duplodnaviria</taxon>
        <taxon>Heunggongvirae</taxon>
        <taxon>Uroviricota</taxon>
        <taxon>Caudoviricetes</taxon>
        <taxon>Mesyanzhinovviridae</taxon>
        <taxon>Bradleyvirinae</taxon>
        <taxon>Cinvestavvirus</taxon>
        <taxon>Cinvestavvirus PaMx74</taxon>
        <taxon>Pamexvirus PaMx74</taxon>
    </lineage>
</organism>
<name>A0A0S0MWQ0_9CAUD</name>
<protein>
    <submittedName>
        <fullName evidence="2">Uncharacterized protein</fullName>
    </submittedName>
</protein>
<accession>A0A0S0MWQ0</accession>
<sequence length="295" mass="31553">MMEDLDFPGDDYLDAFAEAGLSSTGRFRHPPHVVALRRGWSELVGNSANHLVPRGGAPWTDAEERDLLAAAARCTDLSVLATAHGRTETAIACRLEQLGYDRGVLAAMDFADVELRVLAQVVGPTTKQQGAKKMKMTANRLMTLLAVYRGTYENELKVGTSGPDLASLVAEGLVTVNGDGRRPTVTDDGSALVDSLLGRSSSSGGAASTSWNASRNTSALDDQRFFLVSSGDAMKGGPHGRPQLKKPPTTVQSSYRDAEREASRLADLSRGEKFFVLQAVSVHEVQPAPATSRRL</sequence>
<evidence type="ECO:0000313" key="2">
    <source>
        <dbReference type="EMBL" id="ALH23530.1"/>
    </source>
</evidence>
<dbReference type="RefSeq" id="YP_009199454.1">
    <property type="nucleotide sequence ID" value="NC_028809.1"/>
</dbReference>
<evidence type="ECO:0000256" key="1">
    <source>
        <dbReference type="SAM" id="MobiDB-lite"/>
    </source>
</evidence>
<gene>
    <name evidence="2" type="ORF">PaMx74_15</name>
</gene>
<reference evidence="2 3" key="1">
    <citation type="journal article" date="2012" name="Appl. Environ. Microbiol.">
        <title>High Diversity and Novel Species of Pseudomonas aeruginosa Bacteriophages.</title>
        <authorList>
            <person name="Sepulveda-Robles O."/>
            <person name="Kameyama L."/>
            <person name="Guarneros G."/>
        </authorList>
    </citation>
    <scope>NUCLEOTIDE SEQUENCE [LARGE SCALE GENOMIC DNA]</scope>
</reference>
<evidence type="ECO:0000313" key="3">
    <source>
        <dbReference type="Proteomes" id="UP000203864"/>
    </source>
</evidence>
<feature type="region of interest" description="Disordered" evidence="1">
    <location>
        <begin position="231"/>
        <end position="262"/>
    </location>
</feature>
<dbReference type="OrthoDB" id="32248at10239"/>
<proteinExistence type="predicted"/>
<dbReference type="Proteomes" id="UP000203864">
    <property type="component" value="Segment"/>
</dbReference>
<dbReference type="KEGG" id="vg:26626457"/>